<dbReference type="Gene3D" id="3.20.20.140">
    <property type="entry name" value="Metal-dependent hydrolases"/>
    <property type="match status" value="1"/>
</dbReference>
<dbReference type="InterPro" id="IPR052358">
    <property type="entry name" value="Aro_Compnd_Degr_Hydrolases"/>
</dbReference>
<gene>
    <name evidence="2" type="ORF">METZ01_LOCUS346455</name>
</gene>
<dbReference type="InterPro" id="IPR006680">
    <property type="entry name" value="Amidohydro-rel"/>
</dbReference>
<dbReference type="AlphaFoldDB" id="A0A382RAL5"/>
<proteinExistence type="predicted"/>
<dbReference type="EMBL" id="UINC01119634">
    <property type="protein sequence ID" value="SVC93601.1"/>
    <property type="molecule type" value="Genomic_DNA"/>
</dbReference>
<dbReference type="Pfam" id="PF04909">
    <property type="entry name" value="Amidohydro_2"/>
    <property type="match status" value="1"/>
</dbReference>
<dbReference type="PANTHER" id="PTHR35563">
    <property type="entry name" value="BARREL METAL-DEPENDENT HYDROLASE, PUTATIVE (AFU_ORTHOLOGUE AFUA_1G16240)-RELATED"/>
    <property type="match status" value="1"/>
</dbReference>
<evidence type="ECO:0000313" key="2">
    <source>
        <dbReference type="EMBL" id="SVC93601.1"/>
    </source>
</evidence>
<dbReference type="PROSITE" id="PS51257">
    <property type="entry name" value="PROKAR_LIPOPROTEIN"/>
    <property type="match status" value="1"/>
</dbReference>
<sequence>MISEKINRRDAIILATTGMVGCGTPSLLTSGYIDAHSHIWTDDIKHFPLREGVKTEDLKPHRFTADNLIQLGLTERVTRHVLISHGPYHGFNNDYYTHAAVNHPGIFSVVGAINPSLDHIPARMRANRKLRITGYRIKPNGDAHWLQSNPMQTMWKIGATQNIAMCPLINPKYIAGLNSMCRRFPDTTVVIDHCARIDGHQKEELNQLCELSKHPNVYVKISAFYAFGKKTPPYLEQIPKIKRL</sequence>
<accession>A0A382RAL5</accession>
<feature type="domain" description="Amidohydrolase-related" evidence="1">
    <location>
        <begin position="33"/>
        <end position="233"/>
    </location>
</feature>
<dbReference type="SUPFAM" id="SSF51556">
    <property type="entry name" value="Metallo-dependent hydrolases"/>
    <property type="match status" value="1"/>
</dbReference>
<evidence type="ECO:0000259" key="1">
    <source>
        <dbReference type="Pfam" id="PF04909"/>
    </source>
</evidence>
<organism evidence="2">
    <name type="scientific">marine metagenome</name>
    <dbReference type="NCBI Taxonomy" id="408172"/>
    <lineage>
        <taxon>unclassified sequences</taxon>
        <taxon>metagenomes</taxon>
        <taxon>ecological metagenomes</taxon>
    </lineage>
</organism>
<dbReference type="GO" id="GO:0016787">
    <property type="term" value="F:hydrolase activity"/>
    <property type="evidence" value="ECO:0007669"/>
    <property type="project" value="InterPro"/>
</dbReference>
<name>A0A382RAL5_9ZZZZ</name>
<feature type="non-terminal residue" evidence="2">
    <location>
        <position position="244"/>
    </location>
</feature>
<protein>
    <recommendedName>
        <fullName evidence="1">Amidohydrolase-related domain-containing protein</fullName>
    </recommendedName>
</protein>
<dbReference type="InterPro" id="IPR032466">
    <property type="entry name" value="Metal_Hydrolase"/>
</dbReference>
<reference evidence="2" key="1">
    <citation type="submission" date="2018-05" db="EMBL/GenBank/DDBJ databases">
        <authorList>
            <person name="Lanie J.A."/>
            <person name="Ng W.-L."/>
            <person name="Kazmierczak K.M."/>
            <person name="Andrzejewski T.M."/>
            <person name="Davidsen T.M."/>
            <person name="Wayne K.J."/>
            <person name="Tettelin H."/>
            <person name="Glass J.I."/>
            <person name="Rusch D."/>
            <person name="Podicherti R."/>
            <person name="Tsui H.-C.T."/>
            <person name="Winkler M.E."/>
        </authorList>
    </citation>
    <scope>NUCLEOTIDE SEQUENCE</scope>
</reference>
<dbReference type="PANTHER" id="PTHR35563:SF2">
    <property type="entry name" value="BARREL METAL-DEPENDENT HYDROLASE, PUTATIVE (AFU_ORTHOLOGUE AFUA_1G16240)-RELATED"/>
    <property type="match status" value="1"/>
</dbReference>